<evidence type="ECO:0000256" key="1">
    <source>
        <dbReference type="SAM" id="MobiDB-lite"/>
    </source>
</evidence>
<comment type="caution">
    <text evidence="2">The sequence shown here is derived from an EMBL/GenBank/DDBJ whole genome shotgun (WGS) entry which is preliminary data.</text>
</comment>
<feature type="compositionally biased region" description="Basic and acidic residues" evidence="1">
    <location>
        <begin position="370"/>
        <end position="379"/>
    </location>
</feature>
<feature type="compositionally biased region" description="Pro residues" evidence="1">
    <location>
        <begin position="479"/>
        <end position="494"/>
    </location>
</feature>
<gene>
    <name evidence="2" type="ORF">WJX72_002923</name>
</gene>
<accession>A0AAW1PET6</accession>
<feature type="region of interest" description="Disordered" evidence="1">
    <location>
        <begin position="1"/>
        <end position="42"/>
    </location>
</feature>
<feature type="region of interest" description="Disordered" evidence="1">
    <location>
        <begin position="315"/>
        <end position="335"/>
    </location>
</feature>
<dbReference type="Proteomes" id="UP001489004">
    <property type="component" value="Unassembled WGS sequence"/>
</dbReference>
<feature type="compositionally biased region" description="Polar residues" evidence="1">
    <location>
        <begin position="127"/>
        <end position="149"/>
    </location>
</feature>
<dbReference type="Gene3D" id="2.30.30.140">
    <property type="match status" value="1"/>
</dbReference>
<organism evidence="2 3">
    <name type="scientific">[Myrmecia] bisecta</name>
    <dbReference type="NCBI Taxonomy" id="41462"/>
    <lineage>
        <taxon>Eukaryota</taxon>
        <taxon>Viridiplantae</taxon>
        <taxon>Chlorophyta</taxon>
        <taxon>core chlorophytes</taxon>
        <taxon>Trebouxiophyceae</taxon>
        <taxon>Trebouxiales</taxon>
        <taxon>Trebouxiaceae</taxon>
        <taxon>Myrmecia</taxon>
    </lineage>
</organism>
<evidence type="ECO:0000313" key="3">
    <source>
        <dbReference type="Proteomes" id="UP001489004"/>
    </source>
</evidence>
<feature type="region of interest" description="Disordered" evidence="1">
    <location>
        <begin position="215"/>
        <end position="262"/>
    </location>
</feature>
<reference evidence="2 3" key="1">
    <citation type="journal article" date="2024" name="Nat. Commun.">
        <title>Phylogenomics reveals the evolutionary origins of lichenization in chlorophyte algae.</title>
        <authorList>
            <person name="Puginier C."/>
            <person name="Libourel C."/>
            <person name="Otte J."/>
            <person name="Skaloud P."/>
            <person name="Haon M."/>
            <person name="Grisel S."/>
            <person name="Petersen M."/>
            <person name="Berrin J.G."/>
            <person name="Delaux P.M."/>
            <person name="Dal Grande F."/>
            <person name="Keller J."/>
        </authorList>
    </citation>
    <scope>NUCLEOTIDE SEQUENCE [LARGE SCALE GENOMIC DNA]</scope>
    <source>
        <strain evidence="2 3">SAG 2043</strain>
    </source>
</reference>
<proteinExistence type="predicted"/>
<feature type="compositionally biased region" description="Pro residues" evidence="1">
    <location>
        <begin position="511"/>
        <end position="526"/>
    </location>
</feature>
<dbReference type="EMBL" id="JALJOR010000013">
    <property type="protein sequence ID" value="KAK9806794.1"/>
    <property type="molecule type" value="Genomic_DNA"/>
</dbReference>
<sequence>MRKSGRQPKPVQAYVAGPASFRGGGDFTSGAVRPGSAKKDSSPQAVFKALDVAPQDLVGRRVEVNWNRAGPFLGRVAAYNSTGEFEIKYDDGDSEWGLFGLKVFKTSKHKRPYVFVEADVPQPAGVPSTSPARPQLSTPSQHLQEQPAVSTRKEASPTVPAATRGPAEASKHATEPATSPASSSPAIAEASIPTAPGASVEAGITAARAEDLLAPQTVPGGPTTHDAATSLSQAGHAVDSRKRTHAKAFEPPEDSLPGGEAGPAISRVVSAALPRLMALLTQEAEACQKLSKVLHIWSERRLLPETIMKAALQQLDKTPSSAPTGSQASAPTLNDASVNGAGQVFRAAGGVEVELLLNDEDSGFEDADAEWEREARQAEGRPAGIPPWESDKTAGVVPPPWPTTWQSPSDTVGGAVSSAPGSPWHEAGPRHAGQAGAAPRPPPSWPASHLPPAQPLQAVRNQADVDFGLPPGLHVEEAPPLPASPGPPPLPNSPIAPGQLAALRVQDDEAPPPLPSDAPPPLPEDVPPLADYGLPPSLPPSRWQQGGSPEHQYWPMPGSGHS</sequence>
<feature type="region of interest" description="Disordered" evidence="1">
    <location>
        <begin position="365"/>
        <end position="562"/>
    </location>
</feature>
<name>A0AAW1PET6_9CHLO</name>
<keyword evidence="3" id="KW-1185">Reference proteome</keyword>
<feature type="region of interest" description="Disordered" evidence="1">
    <location>
        <begin position="121"/>
        <end position="189"/>
    </location>
</feature>
<dbReference type="AlphaFoldDB" id="A0AAW1PET6"/>
<feature type="compositionally biased region" description="Low complexity" evidence="1">
    <location>
        <begin position="175"/>
        <end position="189"/>
    </location>
</feature>
<evidence type="ECO:0000313" key="2">
    <source>
        <dbReference type="EMBL" id="KAK9806794.1"/>
    </source>
</evidence>
<protein>
    <submittedName>
        <fullName evidence="2">Uncharacterized protein</fullName>
    </submittedName>
</protein>